<keyword evidence="3 6" id="KW-0812">Transmembrane</keyword>
<dbReference type="SUPFAM" id="SSF103473">
    <property type="entry name" value="MFS general substrate transporter"/>
    <property type="match status" value="1"/>
</dbReference>
<dbReference type="PRINTS" id="PR00171">
    <property type="entry name" value="SUGRTRNSPORT"/>
</dbReference>
<reference evidence="8" key="3">
    <citation type="journal article" date="2017" name="Nature">
        <title>Genome sequence of the progenitor of the wheat D genome Aegilops tauschii.</title>
        <authorList>
            <person name="Luo M.C."/>
            <person name="Gu Y.Q."/>
            <person name="Puiu D."/>
            <person name="Wang H."/>
            <person name="Twardziok S.O."/>
            <person name="Deal K.R."/>
            <person name="Huo N."/>
            <person name="Zhu T."/>
            <person name="Wang L."/>
            <person name="Wang Y."/>
            <person name="McGuire P.E."/>
            <person name="Liu S."/>
            <person name="Long H."/>
            <person name="Ramasamy R.K."/>
            <person name="Rodriguez J.C."/>
            <person name="Van S.L."/>
            <person name="Yuan L."/>
            <person name="Wang Z."/>
            <person name="Xia Z."/>
            <person name="Xiao L."/>
            <person name="Anderson O.D."/>
            <person name="Ouyang S."/>
            <person name="Liang Y."/>
            <person name="Zimin A.V."/>
            <person name="Pertea G."/>
            <person name="Qi P."/>
            <person name="Bennetzen J.L."/>
            <person name="Dai X."/>
            <person name="Dawson M.W."/>
            <person name="Muller H.G."/>
            <person name="Kugler K."/>
            <person name="Rivarola-Duarte L."/>
            <person name="Spannagl M."/>
            <person name="Mayer K.F.X."/>
            <person name="Lu F.H."/>
            <person name="Bevan M.W."/>
            <person name="Leroy P."/>
            <person name="Li P."/>
            <person name="You F.M."/>
            <person name="Sun Q."/>
            <person name="Liu Z."/>
            <person name="Lyons E."/>
            <person name="Wicker T."/>
            <person name="Salzberg S.L."/>
            <person name="Devos K.M."/>
            <person name="Dvorak J."/>
        </authorList>
    </citation>
    <scope>NUCLEOTIDE SEQUENCE [LARGE SCALE GENOMIC DNA]</scope>
    <source>
        <strain evidence="8">cv. AL8/78</strain>
    </source>
</reference>
<evidence type="ECO:0000256" key="2">
    <source>
        <dbReference type="ARBA" id="ARBA00022448"/>
    </source>
</evidence>
<feature type="transmembrane region" description="Helical" evidence="6">
    <location>
        <begin position="52"/>
        <end position="71"/>
    </location>
</feature>
<dbReference type="PANTHER" id="PTHR48023:SF6">
    <property type="entry name" value="D-XYLOSE-PROTON SYMPORTER-LIKE 3, CHLOROPLASTIC"/>
    <property type="match status" value="1"/>
</dbReference>
<dbReference type="AlphaFoldDB" id="A0A453MAL6"/>
<sequence length="151" mass="16088">VLYYATSILQTAGFTTASDAAKVSILIGLFKFVMTGVAVLKVDNLGRRPLMIGGVSGITVALFLLAAYYKVLSGFPYVAVGALLLYVGCYQLSFGPISWLMVSEIFPLRTRGRGISLAVLTNFGSNALVTLAFSPLQVMVLELLSPCLCIP</sequence>
<evidence type="ECO:0000256" key="4">
    <source>
        <dbReference type="ARBA" id="ARBA00022989"/>
    </source>
</evidence>
<keyword evidence="2" id="KW-0813">Transport</keyword>
<reference evidence="8" key="4">
    <citation type="submission" date="2019-03" db="UniProtKB">
        <authorList>
            <consortium name="EnsemblPlants"/>
        </authorList>
    </citation>
    <scope>IDENTIFICATION</scope>
</reference>
<dbReference type="Gramene" id="AET5Gv21117700.1">
    <property type="protein sequence ID" value="AET5Gv21117700.1"/>
    <property type="gene ID" value="AET5Gv21117700"/>
</dbReference>
<dbReference type="InterPro" id="IPR005829">
    <property type="entry name" value="Sugar_transporter_CS"/>
</dbReference>
<reference evidence="9" key="1">
    <citation type="journal article" date="2014" name="Science">
        <title>Ancient hybridizations among the ancestral genomes of bread wheat.</title>
        <authorList>
            <consortium name="International Wheat Genome Sequencing Consortium,"/>
            <person name="Marcussen T."/>
            <person name="Sandve S.R."/>
            <person name="Heier L."/>
            <person name="Spannagl M."/>
            <person name="Pfeifer M."/>
            <person name="Jakobsen K.S."/>
            <person name="Wulff B.B."/>
            <person name="Steuernagel B."/>
            <person name="Mayer K.F."/>
            <person name="Olsen O.A."/>
        </authorList>
    </citation>
    <scope>NUCLEOTIDE SEQUENCE [LARGE SCALE GENOMIC DNA]</scope>
    <source>
        <strain evidence="9">cv. AL8/78</strain>
    </source>
</reference>
<keyword evidence="5 6" id="KW-0472">Membrane</keyword>
<dbReference type="InterPro" id="IPR003663">
    <property type="entry name" value="Sugar/inositol_transpt"/>
</dbReference>
<evidence type="ECO:0000256" key="5">
    <source>
        <dbReference type="ARBA" id="ARBA00023136"/>
    </source>
</evidence>
<name>A0A453MAL6_AEGTS</name>
<feature type="domain" description="Major facilitator superfamily (MFS) profile" evidence="7">
    <location>
        <begin position="1"/>
        <end position="151"/>
    </location>
</feature>
<evidence type="ECO:0000313" key="8">
    <source>
        <dbReference type="EnsemblPlants" id="AET5Gv21117700.1"/>
    </source>
</evidence>
<dbReference type="Gene3D" id="1.20.1250.20">
    <property type="entry name" value="MFS general substrate transporter like domains"/>
    <property type="match status" value="1"/>
</dbReference>
<dbReference type="InterPro" id="IPR020846">
    <property type="entry name" value="MFS_dom"/>
</dbReference>
<dbReference type="GO" id="GO:0016020">
    <property type="term" value="C:membrane"/>
    <property type="evidence" value="ECO:0007669"/>
    <property type="project" value="UniProtKB-SubCell"/>
</dbReference>
<dbReference type="Proteomes" id="UP000015105">
    <property type="component" value="Chromosome 5D"/>
</dbReference>
<feature type="transmembrane region" description="Helical" evidence="6">
    <location>
        <begin position="20"/>
        <end position="40"/>
    </location>
</feature>
<dbReference type="InterPro" id="IPR050820">
    <property type="entry name" value="MFS_Sugar_Transporter"/>
</dbReference>
<dbReference type="PROSITE" id="PS50850">
    <property type="entry name" value="MFS"/>
    <property type="match status" value="1"/>
</dbReference>
<dbReference type="EnsemblPlants" id="AET5Gv21117700.1">
    <property type="protein sequence ID" value="AET5Gv21117700.1"/>
    <property type="gene ID" value="AET5Gv21117700"/>
</dbReference>
<keyword evidence="9" id="KW-1185">Reference proteome</keyword>
<feature type="transmembrane region" description="Helical" evidence="6">
    <location>
        <begin position="114"/>
        <end position="136"/>
    </location>
</feature>
<evidence type="ECO:0000256" key="1">
    <source>
        <dbReference type="ARBA" id="ARBA00004141"/>
    </source>
</evidence>
<reference evidence="9" key="2">
    <citation type="journal article" date="2017" name="Nat. Plants">
        <title>The Aegilops tauschii genome reveals multiple impacts of transposons.</title>
        <authorList>
            <person name="Zhao G."/>
            <person name="Zou C."/>
            <person name="Li K."/>
            <person name="Wang K."/>
            <person name="Li T."/>
            <person name="Gao L."/>
            <person name="Zhang X."/>
            <person name="Wang H."/>
            <person name="Yang Z."/>
            <person name="Liu X."/>
            <person name="Jiang W."/>
            <person name="Mao L."/>
            <person name="Kong X."/>
            <person name="Jiao Y."/>
            <person name="Jia J."/>
        </authorList>
    </citation>
    <scope>NUCLEOTIDE SEQUENCE [LARGE SCALE GENOMIC DNA]</scope>
    <source>
        <strain evidence="9">cv. AL8/78</strain>
    </source>
</reference>
<dbReference type="InterPro" id="IPR036259">
    <property type="entry name" value="MFS_trans_sf"/>
</dbReference>
<dbReference type="GO" id="GO:1904659">
    <property type="term" value="P:D-glucose transmembrane transport"/>
    <property type="evidence" value="ECO:0007669"/>
    <property type="project" value="TreeGrafter"/>
</dbReference>
<evidence type="ECO:0000256" key="6">
    <source>
        <dbReference type="SAM" id="Phobius"/>
    </source>
</evidence>
<reference evidence="8" key="5">
    <citation type="journal article" date="2021" name="G3 (Bethesda)">
        <title>Aegilops tauschii genome assembly Aet v5.0 features greater sequence contiguity and improved annotation.</title>
        <authorList>
            <person name="Wang L."/>
            <person name="Zhu T."/>
            <person name="Rodriguez J.C."/>
            <person name="Deal K.R."/>
            <person name="Dubcovsky J."/>
            <person name="McGuire P.E."/>
            <person name="Lux T."/>
            <person name="Spannagl M."/>
            <person name="Mayer K.F.X."/>
            <person name="Baldrich P."/>
            <person name="Meyers B.C."/>
            <person name="Huo N."/>
            <person name="Gu Y.Q."/>
            <person name="Zhou H."/>
            <person name="Devos K.M."/>
            <person name="Bennetzen J.L."/>
            <person name="Unver T."/>
            <person name="Budak H."/>
            <person name="Gulick P.J."/>
            <person name="Galiba G."/>
            <person name="Kalapos B."/>
            <person name="Nelson D.R."/>
            <person name="Li P."/>
            <person name="You F.M."/>
            <person name="Luo M.C."/>
            <person name="Dvorak J."/>
        </authorList>
    </citation>
    <scope>NUCLEOTIDE SEQUENCE [LARGE SCALE GENOMIC DNA]</scope>
    <source>
        <strain evidence="8">cv. AL8/78</strain>
    </source>
</reference>
<accession>A0A453MAL6</accession>
<proteinExistence type="predicted"/>
<dbReference type="Pfam" id="PF00083">
    <property type="entry name" value="Sugar_tr"/>
    <property type="match status" value="1"/>
</dbReference>
<comment type="subcellular location">
    <subcellularLocation>
        <location evidence="1">Membrane</location>
        <topology evidence="1">Multi-pass membrane protein</topology>
    </subcellularLocation>
</comment>
<protein>
    <recommendedName>
        <fullName evidence="7">Major facilitator superfamily (MFS) profile domain-containing protein</fullName>
    </recommendedName>
</protein>
<evidence type="ECO:0000259" key="7">
    <source>
        <dbReference type="PROSITE" id="PS50850"/>
    </source>
</evidence>
<evidence type="ECO:0000313" key="9">
    <source>
        <dbReference type="Proteomes" id="UP000015105"/>
    </source>
</evidence>
<organism evidence="8 9">
    <name type="scientific">Aegilops tauschii subsp. strangulata</name>
    <name type="common">Goatgrass</name>
    <dbReference type="NCBI Taxonomy" id="200361"/>
    <lineage>
        <taxon>Eukaryota</taxon>
        <taxon>Viridiplantae</taxon>
        <taxon>Streptophyta</taxon>
        <taxon>Embryophyta</taxon>
        <taxon>Tracheophyta</taxon>
        <taxon>Spermatophyta</taxon>
        <taxon>Magnoliopsida</taxon>
        <taxon>Liliopsida</taxon>
        <taxon>Poales</taxon>
        <taxon>Poaceae</taxon>
        <taxon>BOP clade</taxon>
        <taxon>Pooideae</taxon>
        <taxon>Triticodae</taxon>
        <taxon>Triticeae</taxon>
        <taxon>Triticinae</taxon>
        <taxon>Aegilops</taxon>
    </lineage>
</organism>
<feature type="transmembrane region" description="Helical" evidence="6">
    <location>
        <begin position="77"/>
        <end position="102"/>
    </location>
</feature>
<keyword evidence="4 6" id="KW-1133">Transmembrane helix</keyword>
<dbReference type="PANTHER" id="PTHR48023">
    <property type="entry name" value="D-XYLOSE-PROTON SYMPORTER-LIKE 2"/>
    <property type="match status" value="1"/>
</dbReference>
<dbReference type="GO" id="GO:0022857">
    <property type="term" value="F:transmembrane transporter activity"/>
    <property type="evidence" value="ECO:0007669"/>
    <property type="project" value="InterPro"/>
</dbReference>
<dbReference type="PROSITE" id="PS00216">
    <property type="entry name" value="SUGAR_TRANSPORT_1"/>
    <property type="match status" value="1"/>
</dbReference>
<evidence type="ECO:0000256" key="3">
    <source>
        <dbReference type="ARBA" id="ARBA00022692"/>
    </source>
</evidence>
<dbReference type="InterPro" id="IPR005828">
    <property type="entry name" value="MFS_sugar_transport-like"/>
</dbReference>